<feature type="transmembrane region" description="Helical" evidence="2">
    <location>
        <begin position="12"/>
        <end position="31"/>
    </location>
</feature>
<reference evidence="4" key="1">
    <citation type="journal article" date="2019" name="Int. J. Syst. Evol. Microbiol.">
        <title>The Global Catalogue of Microorganisms (GCM) 10K type strain sequencing project: providing services to taxonomists for standard genome sequencing and annotation.</title>
        <authorList>
            <consortium name="The Broad Institute Genomics Platform"/>
            <consortium name="The Broad Institute Genome Sequencing Center for Infectious Disease"/>
            <person name="Wu L."/>
            <person name="Ma J."/>
        </authorList>
    </citation>
    <scope>NUCLEOTIDE SEQUENCE [LARGE SCALE GENOMIC DNA]</scope>
    <source>
        <strain evidence="4">JCM 18306</strain>
    </source>
</reference>
<gene>
    <name evidence="3" type="ORF">GCM10023323_63670</name>
</gene>
<feature type="region of interest" description="Disordered" evidence="1">
    <location>
        <begin position="153"/>
        <end position="172"/>
    </location>
</feature>
<keyword evidence="2" id="KW-0472">Membrane</keyword>
<protein>
    <submittedName>
        <fullName evidence="3">Uncharacterized protein</fullName>
    </submittedName>
</protein>
<sequence>MDRKLYHETRSTGAALAAAAVCVVVTGAVHGIPPLPGWDTRRFLWALLGFLALCAVGELALEVRRFRRAAPLADDVELPPDAPLRRRLFLPGLFPVLALTSLVPALVWEPWFAVLPLTWVVDWGLQAVVIAVWERRTGRLLWRKSTMGNVGLVTSPVSGRPPTRSATGGPPA</sequence>
<dbReference type="RefSeq" id="WP_345636439.1">
    <property type="nucleotide sequence ID" value="NZ_BAABJR010000020.1"/>
</dbReference>
<keyword evidence="2" id="KW-0812">Transmembrane</keyword>
<proteinExistence type="predicted"/>
<name>A0ABP9TF66_9ACTN</name>
<feature type="transmembrane region" description="Helical" evidence="2">
    <location>
        <begin position="113"/>
        <end position="133"/>
    </location>
</feature>
<dbReference type="Proteomes" id="UP001499878">
    <property type="component" value="Unassembled WGS sequence"/>
</dbReference>
<feature type="transmembrane region" description="Helical" evidence="2">
    <location>
        <begin position="88"/>
        <end position="107"/>
    </location>
</feature>
<evidence type="ECO:0000256" key="2">
    <source>
        <dbReference type="SAM" id="Phobius"/>
    </source>
</evidence>
<dbReference type="EMBL" id="BAABJR010000020">
    <property type="protein sequence ID" value="GAA5215262.1"/>
    <property type="molecule type" value="Genomic_DNA"/>
</dbReference>
<feature type="transmembrane region" description="Helical" evidence="2">
    <location>
        <begin position="43"/>
        <end position="61"/>
    </location>
</feature>
<evidence type="ECO:0000256" key="1">
    <source>
        <dbReference type="SAM" id="MobiDB-lite"/>
    </source>
</evidence>
<accession>A0ABP9TF66</accession>
<keyword evidence="4" id="KW-1185">Reference proteome</keyword>
<keyword evidence="2" id="KW-1133">Transmembrane helix</keyword>
<evidence type="ECO:0000313" key="4">
    <source>
        <dbReference type="Proteomes" id="UP001499878"/>
    </source>
</evidence>
<comment type="caution">
    <text evidence="3">The sequence shown here is derived from an EMBL/GenBank/DDBJ whole genome shotgun (WGS) entry which is preliminary data.</text>
</comment>
<organism evidence="3 4">
    <name type="scientific">Streptomyces thinghirensis</name>
    <dbReference type="NCBI Taxonomy" id="551547"/>
    <lineage>
        <taxon>Bacteria</taxon>
        <taxon>Bacillati</taxon>
        <taxon>Actinomycetota</taxon>
        <taxon>Actinomycetes</taxon>
        <taxon>Kitasatosporales</taxon>
        <taxon>Streptomycetaceae</taxon>
        <taxon>Streptomyces</taxon>
    </lineage>
</organism>
<evidence type="ECO:0000313" key="3">
    <source>
        <dbReference type="EMBL" id="GAA5215262.1"/>
    </source>
</evidence>